<accession>A0ABM7W828</accession>
<name>A0ABM7W828_9BACT</name>
<evidence type="ECO:0000313" key="3">
    <source>
        <dbReference type="EMBL" id="BDD87008.1"/>
    </source>
</evidence>
<reference evidence="3 4" key="1">
    <citation type="submission" date="2022-01" db="EMBL/GenBank/DDBJ databases">
        <title>Desulfofustis limnae sp. nov., a novel mesophilic sulfate-reducing bacterium isolated from marsh soil.</title>
        <authorList>
            <person name="Watanabe M."/>
            <person name="Takahashi A."/>
            <person name="Kojima H."/>
            <person name="Fukui M."/>
        </authorList>
    </citation>
    <scope>NUCLEOTIDE SEQUENCE [LARGE SCALE GENOMIC DNA]</scope>
    <source>
        <strain evidence="3 4">PPLL</strain>
    </source>
</reference>
<keyword evidence="4" id="KW-1185">Reference proteome</keyword>
<dbReference type="EMBL" id="AP025516">
    <property type="protein sequence ID" value="BDD85802.1"/>
    <property type="molecule type" value="Genomic_DNA"/>
</dbReference>
<feature type="domain" description="DUF4372" evidence="1">
    <location>
        <begin position="4"/>
        <end position="76"/>
    </location>
</feature>
<gene>
    <name evidence="2" type="ORF">DPPLL_01670</name>
    <name evidence="3" type="ORF">DPPLL_13730</name>
</gene>
<proteinExistence type="predicted"/>
<evidence type="ECO:0000313" key="2">
    <source>
        <dbReference type="EMBL" id="BDD85802.1"/>
    </source>
</evidence>
<evidence type="ECO:0000259" key="1">
    <source>
        <dbReference type="Pfam" id="PF14294"/>
    </source>
</evidence>
<organism evidence="3 4">
    <name type="scientific">Desulfofustis limnaeus</name>
    <dbReference type="NCBI Taxonomy" id="2740163"/>
    <lineage>
        <taxon>Bacteria</taxon>
        <taxon>Pseudomonadati</taxon>
        <taxon>Thermodesulfobacteriota</taxon>
        <taxon>Desulfobulbia</taxon>
        <taxon>Desulfobulbales</taxon>
        <taxon>Desulfocapsaceae</taxon>
        <taxon>Desulfofustis</taxon>
    </lineage>
</organism>
<dbReference type="Proteomes" id="UP000830055">
    <property type="component" value="Chromosome"/>
</dbReference>
<dbReference type="Pfam" id="PF14294">
    <property type="entry name" value="DUF4372"/>
    <property type="match status" value="1"/>
</dbReference>
<dbReference type="EMBL" id="AP025516">
    <property type="protein sequence ID" value="BDD87008.1"/>
    <property type="molecule type" value="Genomic_DNA"/>
</dbReference>
<dbReference type="InterPro" id="IPR025399">
    <property type="entry name" value="DUF4372"/>
</dbReference>
<evidence type="ECO:0000313" key="4">
    <source>
        <dbReference type="Proteomes" id="UP000830055"/>
    </source>
</evidence>
<protein>
    <recommendedName>
        <fullName evidence="1">DUF4372 domain-containing protein</fullName>
    </recommendedName>
</protein>
<sequence length="125" mass="14777">MFAGQLIFKQVMEFMPLPTFRRCVAKYQGERRIRKFSCLDQFLCMAFAQITYRESLRDIEACLRSQQKKLYHMGIRGRVSKSTLADANEIRDWRIYAELAQHLIAIARELYKEDWLFVVSSGICL</sequence>